<name>A9RMS1_PHYPA</name>
<keyword evidence="9" id="KW-0869">Chloride channel</keyword>
<dbReference type="eggNOG" id="ENOG502QVXZ">
    <property type="taxonomic scope" value="Eukaryota"/>
</dbReference>
<feature type="transmembrane region" description="Helical" evidence="13">
    <location>
        <begin position="284"/>
        <end position="308"/>
    </location>
</feature>
<evidence type="ECO:0000313" key="15">
    <source>
        <dbReference type="EMBL" id="PNR34738.1"/>
    </source>
</evidence>
<dbReference type="EnsemblPlants" id="Pp3c18_2070V3.2">
    <property type="protein sequence ID" value="Pp3c18_2070V3.2"/>
    <property type="gene ID" value="Pp3c18_2070"/>
</dbReference>
<reference evidence="15 17" key="2">
    <citation type="journal article" date="2018" name="Plant J.">
        <title>The Physcomitrella patens chromosome-scale assembly reveals moss genome structure and evolution.</title>
        <authorList>
            <person name="Lang D."/>
            <person name="Ullrich K.K."/>
            <person name="Murat F."/>
            <person name="Fuchs J."/>
            <person name="Jenkins J."/>
            <person name="Haas F.B."/>
            <person name="Piednoel M."/>
            <person name="Gundlach H."/>
            <person name="Van Bel M."/>
            <person name="Meyberg R."/>
            <person name="Vives C."/>
            <person name="Morata J."/>
            <person name="Symeonidi A."/>
            <person name="Hiss M."/>
            <person name="Muchero W."/>
            <person name="Kamisugi Y."/>
            <person name="Saleh O."/>
            <person name="Blanc G."/>
            <person name="Decker E.L."/>
            <person name="van Gessel N."/>
            <person name="Grimwood J."/>
            <person name="Hayes R.D."/>
            <person name="Graham S.W."/>
            <person name="Gunter L.E."/>
            <person name="McDaniel S.F."/>
            <person name="Hoernstein S.N.W."/>
            <person name="Larsson A."/>
            <person name="Li F.W."/>
            <person name="Perroud P.F."/>
            <person name="Phillips J."/>
            <person name="Ranjan P."/>
            <person name="Rokshar D.S."/>
            <person name="Rothfels C.J."/>
            <person name="Schneider L."/>
            <person name="Shu S."/>
            <person name="Stevenson D.W."/>
            <person name="Thummler F."/>
            <person name="Tillich M."/>
            <person name="Villarreal Aguilar J.C."/>
            <person name="Widiez T."/>
            <person name="Wong G.K."/>
            <person name="Wymore A."/>
            <person name="Zhang Y."/>
            <person name="Zimmer A.D."/>
            <person name="Quatrano R.S."/>
            <person name="Mayer K.F.X."/>
            <person name="Goodstein D."/>
            <person name="Casacuberta J.M."/>
            <person name="Vandepoele K."/>
            <person name="Reski R."/>
            <person name="Cuming A.C."/>
            <person name="Tuskan G.A."/>
            <person name="Maumus F."/>
            <person name="Salse J."/>
            <person name="Schmutz J."/>
            <person name="Rensing S.A."/>
        </authorList>
    </citation>
    <scope>NUCLEOTIDE SEQUENCE [LARGE SCALE GENOMIC DNA]</scope>
    <source>
        <strain evidence="16 17">cv. Gransden 2004</strain>
    </source>
</reference>
<dbReference type="STRING" id="3218.A9RMS1"/>
<keyword evidence="12" id="KW-0407">Ion channel</keyword>
<dbReference type="Pfam" id="PF04906">
    <property type="entry name" value="Tweety"/>
    <property type="match status" value="1"/>
</dbReference>
<evidence type="ECO:0000256" key="1">
    <source>
        <dbReference type="ARBA" id="ARBA00004651"/>
    </source>
</evidence>
<feature type="transmembrane region" description="Helical" evidence="13">
    <location>
        <begin position="104"/>
        <end position="129"/>
    </location>
</feature>
<dbReference type="HOGENOM" id="CLU_024548_1_2_1"/>
<reference evidence="16" key="3">
    <citation type="submission" date="2020-12" db="UniProtKB">
        <authorList>
            <consortium name="EnsemblPlants"/>
        </authorList>
    </citation>
    <scope>IDENTIFICATION</scope>
</reference>
<keyword evidence="5 13" id="KW-0812">Transmembrane</keyword>
<accession>A9RMS1</accession>
<feature type="chain" id="PRO_5014297845" evidence="14">
    <location>
        <begin position="26"/>
        <end position="535"/>
    </location>
</feature>
<dbReference type="OrthoDB" id="1937321at2759"/>
<evidence type="ECO:0000256" key="12">
    <source>
        <dbReference type="ARBA" id="ARBA00023303"/>
    </source>
</evidence>
<sequence>MGSAKWIACVSLVCLLGVLSRGAAAENDFGDFSLSRSEWSSEYMSLDSGHFLDRKLLQVQPSSQTQLLAVRGDRRDPLDNFRKYRGGYDVTNKHYWASVVYTGIYGFAIGVAWLLLGALITLGACFKLCCCRRPKVAERRSRAYYWIPRILAFLLSLFAIGVIITMFVRNSQLHDRAFKVRDSIAASANDATSTVRNVSNTLSNVDTTVSKYNIEGLNSSTLSSTVRNLNQQADSIDNTVDNNVNTINKLINGIEITLIVLLSIALFLVVMGLLSALMGWRTIYFLIILLGWLIAALTWILFGIFFAANNVTSDTCQAFSEYLATPSNTTLDELLPCVDLATAASASNVVRQGVNNIVAQAERSLTQIEQTSAALGRPVTLPTVCDPIGPAPAFEYNSNCPNGTVTLGGLPGVVAPFVCAAEPVTQACLGAGQFVSRTNDTQIRDLSSAGQSLVTIIPTVTRLTNCSIVYNTFEDIVNNQCPPTKRALRNIWIPLLLLSIALTLLSLDWIFANHRNKKERYASGRDPEAYNNVPK</sequence>
<reference evidence="15 17" key="1">
    <citation type="journal article" date="2008" name="Science">
        <title>The Physcomitrella genome reveals evolutionary insights into the conquest of land by plants.</title>
        <authorList>
            <person name="Rensing S."/>
            <person name="Lang D."/>
            <person name="Zimmer A."/>
            <person name="Terry A."/>
            <person name="Salamov A."/>
            <person name="Shapiro H."/>
            <person name="Nishiyama T."/>
            <person name="Perroud P.-F."/>
            <person name="Lindquist E."/>
            <person name="Kamisugi Y."/>
            <person name="Tanahashi T."/>
            <person name="Sakakibara K."/>
            <person name="Fujita T."/>
            <person name="Oishi K."/>
            <person name="Shin-I T."/>
            <person name="Kuroki Y."/>
            <person name="Toyoda A."/>
            <person name="Suzuki Y."/>
            <person name="Hashimoto A."/>
            <person name="Yamaguchi K."/>
            <person name="Sugano A."/>
            <person name="Kohara Y."/>
            <person name="Fujiyama A."/>
            <person name="Anterola A."/>
            <person name="Aoki S."/>
            <person name="Ashton N."/>
            <person name="Barbazuk W.B."/>
            <person name="Barker E."/>
            <person name="Bennetzen J."/>
            <person name="Bezanilla M."/>
            <person name="Blankenship R."/>
            <person name="Cho S.H."/>
            <person name="Dutcher S."/>
            <person name="Estelle M."/>
            <person name="Fawcett J.A."/>
            <person name="Gundlach H."/>
            <person name="Hanada K."/>
            <person name="Heyl A."/>
            <person name="Hicks K.A."/>
            <person name="Hugh J."/>
            <person name="Lohr M."/>
            <person name="Mayer K."/>
            <person name="Melkozernov A."/>
            <person name="Murata T."/>
            <person name="Nelson D."/>
            <person name="Pils B."/>
            <person name="Prigge M."/>
            <person name="Reiss B."/>
            <person name="Renner T."/>
            <person name="Rombauts S."/>
            <person name="Rushton P."/>
            <person name="Sanderfoot A."/>
            <person name="Schween G."/>
            <person name="Shiu S.-H."/>
            <person name="Stueber K."/>
            <person name="Theodoulou F.L."/>
            <person name="Tu H."/>
            <person name="Van de Peer Y."/>
            <person name="Verrier P.J."/>
            <person name="Waters E."/>
            <person name="Wood A."/>
            <person name="Yang L."/>
            <person name="Cove D."/>
            <person name="Cuming A."/>
            <person name="Hasebe M."/>
            <person name="Lucas S."/>
            <person name="Mishler D.B."/>
            <person name="Reski R."/>
            <person name="Grigoriev I."/>
            <person name="Quatrano R.S."/>
            <person name="Boore J.L."/>
        </authorList>
    </citation>
    <scope>NUCLEOTIDE SEQUENCE [LARGE SCALE GENOMIC DNA]</scope>
    <source>
        <strain evidence="16 17">cv. Gransden 2004</strain>
    </source>
</reference>
<evidence type="ECO:0000256" key="7">
    <source>
        <dbReference type="ARBA" id="ARBA00023065"/>
    </source>
</evidence>
<dbReference type="RefSeq" id="XP_024402604.1">
    <property type="nucleotide sequence ID" value="XM_024546836.2"/>
</dbReference>
<evidence type="ECO:0000256" key="5">
    <source>
        <dbReference type="ARBA" id="ARBA00022692"/>
    </source>
</evidence>
<evidence type="ECO:0000256" key="11">
    <source>
        <dbReference type="ARBA" id="ARBA00023214"/>
    </source>
</evidence>
<feature type="signal peptide" evidence="14">
    <location>
        <begin position="1"/>
        <end position="25"/>
    </location>
</feature>
<dbReference type="PANTHER" id="PTHR31414">
    <property type="entry name" value="TRANSMEMBRANE PROTEIN DDB_G0292058"/>
    <property type="match status" value="1"/>
</dbReference>
<dbReference type="Gramene" id="Pp3c18_2070V3.2">
    <property type="protein sequence ID" value="Pp3c18_2070V3.2"/>
    <property type="gene ID" value="Pp3c18_2070"/>
</dbReference>
<dbReference type="KEGG" id="ppp:112295354"/>
<evidence type="ECO:0000313" key="17">
    <source>
        <dbReference type="Proteomes" id="UP000006727"/>
    </source>
</evidence>
<dbReference type="EMBL" id="ABEU02000018">
    <property type="protein sequence ID" value="PNR34738.1"/>
    <property type="molecule type" value="Genomic_DNA"/>
</dbReference>
<organism evidence="15">
    <name type="scientific">Physcomitrium patens</name>
    <name type="common">Spreading-leaved earth moss</name>
    <name type="synonym">Physcomitrella patens</name>
    <dbReference type="NCBI Taxonomy" id="3218"/>
    <lineage>
        <taxon>Eukaryota</taxon>
        <taxon>Viridiplantae</taxon>
        <taxon>Streptophyta</taxon>
        <taxon>Embryophyta</taxon>
        <taxon>Bryophyta</taxon>
        <taxon>Bryophytina</taxon>
        <taxon>Bryopsida</taxon>
        <taxon>Funariidae</taxon>
        <taxon>Funariales</taxon>
        <taxon>Funariaceae</taxon>
        <taxon>Physcomitrium</taxon>
    </lineage>
</organism>
<gene>
    <name evidence="16" type="primary">LOC112295354</name>
    <name evidence="15" type="ORF">PHYPA_022636</name>
</gene>
<feature type="transmembrane region" description="Helical" evidence="13">
    <location>
        <begin position="256"/>
        <end position="277"/>
    </location>
</feature>
<dbReference type="Proteomes" id="UP000006727">
    <property type="component" value="Chromosome 18"/>
</dbReference>
<dbReference type="GO" id="GO:0005254">
    <property type="term" value="F:chloride channel activity"/>
    <property type="evidence" value="ECO:0007669"/>
    <property type="project" value="UniProtKB-KW"/>
</dbReference>
<evidence type="ECO:0000256" key="3">
    <source>
        <dbReference type="ARBA" id="ARBA00022448"/>
    </source>
</evidence>
<evidence type="ECO:0000256" key="14">
    <source>
        <dbReference type="SAM" id="SignalP"/>
    </source>
</evidence>
<evidence type="ECO:0000256" key="6">
    <source>
        <dbReference type="ARBA" id="ARBA00022989"/>
    </source>
</evidence>
<dbReference type="PANTHER" id="PTHR31414:SF18">
    <property type="entry name" value="TRANSMEMBRANE PROTEIN-RELATED"/>
    <property type="match status" value="1"/>
</dbReference>
<evidence type="ECO:0000256" key="13">
    <source>
        <dbReference type="SAM" id="Phobius"/>
    </source>
</evidence>
<dbReference type="EnsemblPlants" id="Pp3c18_2070V3.1">
    <property type="protein sequence ID" value="Pp3c18_2070V3.1"/>
    <property type="gene ID" value="Pp3c18_2070"/>
</dbReference>
<evidence type="ECO:0000256" key="4">
    <source>
        <dbReference type="ARBA" id="ARBA00022475"/>
    </source>
</evidence>
<feature type="transmembrane region" description="Helical" evidence="13">
    <location>
        <begin position="491"/>
        <end position="511"/>
    </location>
</feature>
<dbReference type="Gramene" id="Pp3c18_2070V3.1">
    <property type="protein sequence ID" value="Pp3c18_2070V3.1"/>
    <property type="gene ID" value="Pp3c18_2070"/>
</dbReference>
<dbReference type="OMA" id="EWSSEYM"/>
<dbReference type="InterPro" id="IPR006990">
    <property type="entry name" value="Tweety"/>
</dbReference>
<evidence type="ECO:0000256" key="10">
    <source>
        <dbReference type="ARBA" id="ARBA00023180"/>
    </source>
</evidence>
<keyword evidence="6 13" id="KW-1133">Transmembrane helix</keyword>
<dbReference type="AlphaFoldDB" id="A9RMS1"/>
<comment type="subcellular location">
    <subcellularLocation>
        <location evidence="1">Cell membrane</location>
        <topology evidence="1">Multi-pass membrane protein</topology>
    </subcellularLocation>
</comment>
<dbReference type="GO" id="GO:0005886">
    <property type="term" value="C:plasma membrane"/>
    <property type="evidence" value="ECO:0007669"/>
    <property type="project" value="UniProtKB-SubCell"/>
</dbReference>
<keyword evidence="10" id="KW-0325">Glycoprotein</keyword>
<evidence type="ECO:0000256" key="8">
    <source>
        <dbReference type="ARBA" id="ARBA00023136"/>
    </source>
</evidence>
<dbReference type="InterPro" id="IPR040283">
    <property type="entry name" value="DDB_G0292058-like"/>
</dbReference>
<keyword evidence="14" id="KW-0732">Signal</keyword>
<comment type="similarity">
    <text evidence="2">Belongs to the tweety family.</text>
</comment>
<dbReference type="GO" id="GO:0034707">
    <property type="term" value="C:chloride channel complex"/>
    <property type="evidence" value="ECO:0007669"/>
    <property type="project" value="UniProtKB-KW"/>
</dbReference>
<evidence type="ECO:0000313" key="16">
    <source>
        <dbReference type="EnsemblPlants" id="Pp3c18_2070V3.1"/>
    </source>
</evidence>
<keyword evidence="7" id="KW-0406">Ion transport</keyword>
<evidence type="ECO:0000256" key="2">
    <source>
        <dbReference type="ARBA" id="ARBA00009849"/>
    </source>
</evidence>
<dbReference type="GeneID" id="112295354"/>
<keyword evidence="3" id="KW-0813">Transport</keyword>
<keyword evidence="11" id="KW-0868">Chloride</keyword>
<dbReference type="FunCoup" id="A9RMS1">
    <property type="interactions" value="56"/>
</dbReference>
<proteinExistence type="inferred from homology"/>
<keyword evidence="17" id="KW-1185">Reference proteome</keyword>
<keyword evidence="4" id="KW-1003">Cell membrane</keyword>
<dbReference type="PaxDb" id="3218-PP1S17_307V6.2"/>
<keyword evidence="8 13" id="KW-0472">Membrane</keyword>
<evidence type="ECO:0000256" key="9">
    <source>
        <dbReference type="ARBA" id="ARBA00023173"/>
    </source>
</evidence>
<feature type="transmembrane region" description="Helical" evidence="13">
    <location>
        <begin position="150"/>
        <end position="168"/>
    </location>
</feature>
<protein>
    <submittedName>
        <fullName evidence="15 16">Uncharacterized protein</fullName>
    </submittedName>
</protein>